<organism evidence="9 10">
    <name type="scientific">Aspergillus leporis</name>
    <dbReference type="NCBI Taxonomy" id="41062"/>
    <lineage>
        <taxon>Eukaryota</taxon>
        <taxon>Fungi</taxon>
        <taxon>Dikarya</taxon>
        <taxon>Ascomycota</taxon>
        <taxon>Pezizomycotina</taxon>
        <taxon>Eurotiomycetes</taxon>
        <taxon>Eurotiomycetidae</taxon>
        <taxon>Eurotiales</taxon>
        <taxon>Aspergillaceae</taxon>
        <taxon>Aspergillus</taxon>
        <taxon>Aspergillus subgen. Circumdati</taxon>
    </lineage>
</organism>
<feature type="transmembrane region" description="Helical" evidence="7">
    <location>
        <begin position="285"/>
        <end position="305"/>
    </location>
</feature>
<feature type="transmembrane region" description="Helical" evidence="7">
    <location>
        <begin position="96"/>
        <end position="115"/>
    </location>
</feature>
<feature type="region of interest" description="Disordered" evidence="6">
    <location>
        <begin position="214"/>
        <end position="241"/>
    </location>
</feature>
<feature type="transmembrane region" description="Helical" evidence="7">
    <location>
        <begin position="183"/>
        <end position="202"/>
    </location>
</feature>
<evidence type="ECO:0000256" key="5">
    <source>
        <dbReference type="ARBA" id="ARBA00023136"/>
    </source>
</evidence>
<evidence type="ECO:0000256" key="3">
    <source>
        <dbReference type="ARBA" id="ARBA00022692"/>
    </source>
</evidence>
<dbReference type="InterPro" id="IPR011701">
    <property type="entry name" value="MFS"/>
</dbReference>
<dbReference type="Pfam" id="PF07690">
    <property type="entry name" value="MFS_1"/>
    <property type="match status" value="1"/>
</dbReference>
<dbReference type="EMBL" id="ML732336">
    <property type="protein sequence ID" value="KAB8069551.1"/>
    <property type="molecule type" value="Genomic_DNA"/>
</dbReference>
<feature type="transmembrane region" description="Helical" evidence="7">
    <location>
        <begin position="357"/>
        <end position="384"/>
    </location>
</feature>
<dbReference type="CDD" id="cd17325">
    <property type="entry name" value="MFS_MdtG_SLC18_like"/>
    <property type="match status" value="1"/>
</dbReference>
<feature type="transmembrane region" description="Helical" evidence="7">
    <location>
        <begin position="432"/>
        <end position="454"/>
    </location>
</feature>
<dbReference type="InterPro" id="IPR050930">
    <property type="entry name" value="MFS_Vesicular_Transporter"/>
</dbReference>
<dbReference type="PROSITE" id="PS50850">
    <property type="entry name" value="MFS"/>
    <property type="match status" value="1"/>
</dbReference>
<sequence length="459" mass="49750">MTDMDIPTPQQVWGYSWRSSPWFIISAMAVALFTDTFLYSFIVPILPYMIEDRLRLDPSYTQRVSSWLLAETAAVSVVIRVPLGHFADKSASKRKWLLWALVIALVSALCVAVGHSLVALFIGRFVQGIASSIMWVVGLTTVADNVHLEHMGKIYTTVSMAAAVGTSAGPTLAGVLFQLAGYWVAWSTAFAIIGVDIIFRLLMLESPHTSEIGPALNRNADSERTPLLGNQQDESSPTTERAEPGFYGCIFRKRNFVGGIYCNFISGLLVTSFNATLPLHVREVFHWGGMPSGLMFAAIQAPRLVMSPFVGWLKDRVGTRTPTAFAFTSLTPLIWLLGIPGNDRFPGLNRGNRGPVLYVIFLLFIGIQSAFLSGAGAIEATLSVNELGQEHPGAFGPNDGKSRALAIVGVAWTLGNFVGPVLAGVLNERVDYYAMNCVLAGICAVSAIVAFVCLRPKLS</sequence>
<keyword evidence="10" id="KW-1185">Reference proteome</keyword>
<evidence type="ECO:0000256" key="6">
    <source>
        <dbReference type="SAM" id="MobiDB-lite"/>
    </source>
</evidence>
<protein>
    <submittedName>
        <fullName evidence="9">Major facilitator superfamily domain-containing protein</fullName>
    </submittedName>
</protein>
<dbReference type="InterPro" id="IPR020846">
    <property type="entry name" value="MFS_dom"/>
</dbReference>
<accession>A0A5N5WLY0</accession>
<feature type="transmembrane region" description="Helical" evidence="7">
    <location>
        <begin position="317"/>
        <end position="337"/>
    </location>
</feature>
<evidence type="ECO:0000259" key="8">
    <source>
        <dbReference type="PROSITE" id="PS50850"/>
    </source>
</evidence>
<dbReference type="SUPFAM" id="SSF103473">
    <property type="entry name" value="MFS general substrate transporter"/>
    <property type="match status" value="1"/>
</dbReference>
<feature type="transmembrane region" description="Helical" evidence="7">
    <location>
        <begin position="154"/>
        <end position="177"/>
    </location>
</feature>
<keyword evidence="3 7" id="KW-0812">Transmembrane</keyword>
<dbReference type="OrthoDB" id="5086884at2759"/>
<feature type="transmembrane region" description="Helical" evidence="7">
    <location>
        <begin position="66"/>
        <end position="84"/>
    </location>
</feature>
<comment type="subcellular location">
    <subcellularLocation>
        <location evidence="1">Membrane</location>
        <topology evidence="1">Multi-pass membrane protein</topology>
    </subcellularLocation>
</comment>
<keyword evidence="4 7" id="KW-1133">Transmembrane helix</keyword>
<gene>
    <name evidence="9" type="ORF">BDV29DRAFT_182565</name>
</gene>
<evidence type="ECO:0000313" key="10">
    <source>
        <dbReference type="Proteomes" id="UP000326565"/>
    </source>
</evidence>
<feature type="transmembrane region" description="Helical" evidence="7">
    <location>
        <begin position="260"/>
        <end position="279"/>
    </location>
</feature>
<evidence type="ECO:0000256" key="2">
    <source>
        <dbReference type="ARBA" id="ARBA00022448"/>
    </source>
</evidence>
<feature type="transmembrane region" description="Helical" evidence="7">
    <location>
        <begin position="21"/>
        <end position="46"/>
    </location>
</feature>
<keyword evidence="2" id="KW-0813">Transport</keyword>
<proteinExistence type="predicted"/>
<evidence type="ECO:0000256" key="1">
    <source>
        <dbReference type="ARBA" id="ARBA00004141"/>
    </source>
</evidence>
<dbReference type="GO" id="GO:0022857">
    <property type="term" value="F:transmembrane transporter activity"/>
    <property type="evidence" value="ECO:0007669"/>
    <property type="project" value="InterPro"/>
</dbReference>
<evidence type="ECO:0000256" key="7">
    <source>
        <dbReference type="SAM" id="Phobius"/>
    </source>
</evidence>
<feature type="transmembrane region" description="Helical" evidence="7">
    <location>
        <begin position="404"/>
        <end position="426"/>
    </location>
</feature>
<dbReference type="AlphaFoldDB" id="A0A5N5WLY0"/>
<dbReference type="GO" id="GO:0016020">
    <property type="term" value="C:membrane"/>
    <property type="evidence" value="ECO:0007669"/>
    <property type="project" value="UniProtKB-SubCell"/>
</dbReference>
<dbReference type="PANTHER" id="PTHR23506:SF35">
    <property type="entry name" value="MAJOR FACILITATOR SUPERFAMILY (MFS) PROFILE DOMAIN-CONTAINING PROTEIN-RELATED"/>
    <property type="match status" value="1"/>
</dbReference>
<dbReference type="InterPro" id="IPR036259">
    <property type="entry name" value="MFS_trans_sf"/>
</dbReference>
<dbReference type="Gene3D" id="1.20.1250.20">
    <property type="entry name" value="MFS general substrate transporter like domains"/>
    <property type="match status" value="2"/>
</dbReference>
<reference evidence="9 10" key="1">
    <citation type="submission" date="2019-04" db="EMBL/GenBank/DDBJ databases">
        <title>Friends and foes A comparative genomics study of 23 Aspergillus species from section Flavi.</title>
        <authorList>
            <consortium name="DOE Joint Genome Institute"/>
            <person name="Kjaerbolling I."/>
            <person name="Vesth T."/>
            <person name="Frisvad J.C."/>
            <person name="Nybo J.L."/>
            <person name="Theobald S."/>
            <person name="Kildgaard S."/>
            <person name="Isbrandt T."/>
            <person name="Kuo A."/>
            <person name="Sato A."/>
            <person name="Lyhne E.K."/>
            <person name="Kogle M.E."/>
            <person name="Wiebenga A."/>
            <person name="Kun R.S."/>
            <person name="Lubbers R.J."/>
            <person name="Makela M.R."/>
            <person name="Barry K."/>
            <person name="Chovatia M."/>
            <person name="Clum A."/>
            <person name="Daum C."/>
            <person name="Haridas S."/>
            <person name="He G."/>
            <person name="LaButti K."/>
            <person name="Lipzen A."/>
            <person name="Mondo S."/>
            <person name="Riley R."/>
            <person name="Salamov A."/>
            <person name="Simmons B.A."/>
            <person name="Magnuson J.K."/>
            <person name="Henrissat B."/>
            <person name="Mortensen U.H."/>
            <person name="Larsen T.O."/>
            <person name="Devries R.P."/>
            <person name="Grigoriev I.V."/>
            <person name="Machida M."/>
            <person name="Baker S.E."/>
            <person name="Andersen M.R."/>
        </authorList>
    </citation>
    <scope>NUCLEOTIDE SEQUENCE [LARGE SCALE GENOMIC DNA]</scope>
    <source>
        <strain evidence="9 10">CBS 151.66</strain>
    </source>
</reference>
<feature type="compositionally biased region" description="Polar residues" evidence="6">
    <location>
        <begin position="228"/>
        <end position="239"/>
    </location>
</feature>
<name>A0A5N5WLY0_9EURO</name>
<keyword evidence="5 7" id="KW-0472">Membrane</keyword>
<evidence type="ECO:0000256" key="4">
    <source>
        <dbReference type="ARBA" id="ARBA00022989"/>
    </source>
</evidence>
<dbReference type="PANTHER" id="PTHR23506">
    <property type="entry name" value="GH10249P"/>
    <property type="match status" value="1"/>
</dbReference>
<evidence type="ECO:0000313" key="9">
    <source>
        <dbReference type="EMBL" id="KAB8069551.1"/>
    </source>
</evidence>
<feature type="transmembrane region" description="Helical" evidence="7">
    <location>
        <begin position="121"/>
        <end position="142"/>
    </location>
</feature>
<dbReference type="Proteomes" id="UP000326565">
    <property type="component" value="Unassembled WGS sequence"/>
</dbReference>
<feature type="domain" description="Major facilitator superfamily (MFS) profile" evidence="8">
    <location>
        <begin position="24"/>
        <end position="458"/>
    </location>
</feature>